<evidence type="ECO:0000313" key="2">
    <source>
        <dbReference type="Proteomes" id="UP001233999"/>
    </source>
</evidence>
<reference evidence="1" key="2">
    <citation type="submission" date="2023-05" db="EMBL/GenBank/DDBJ databases">
        <authorList>
            <person name="Fouks B."/>
        </authorList>
    </citation>
    <scope>NUCLEOTIDE SEQUENCE</scope>
    <source>
        <strain evidence="1">Stay&amp;Tobe</strain>
        <tissue evidence="1">Testes</tissue>
    </source>
</reference>
<comment type="caution">
    <text evidence="1">The sequence shown here is derived from an EMBL/GenBank/DDBJ whole genome shotgun (WGS) entry which is preliminary data.</text>
</comment>
<feature type="non-terminal residue" evidence="1">
    <location>
        <position position="101"/>
    </location>
</feature>
<dbReference type="Proteomes" id="UP001233999">
    <property type="component" value="Unassembled WGS sequence"/>
</dbReference>
<accession>A0AAD7ZIJ8</accession>
<name>A0AAD7ZIJ8_DIPPU</name>
<proteinExistence type="predicted"/>
<evidence type="ECO:0000313" key="1">
    <source>
        <dbReference type="EMBL" id="KAJ9581360.1"/>
    </source>
</evidence>
<dbReference type="AlphaFoldDB" id="A0AAD7ZIJ8"/>
<keyword evidence="2" id="KW-1185">Reference proteome</keyword>
<feature type="non-terminal residue" evidence="1">
    <location>
        <position position="1"/>
    </location>
</feature>
<protein>
    <submittedName>
        <fullName evidence="1">Uncharacterized protein</fullName>
    </submittedName>
</protein>
<dbReference type="EMBL" id="JASPKZ010007938">
    <property type="protein sequence ID" value="KAJ9581360.1"/>
    <property type="molecule type" value="Genomic_DNA"/>
</dbReference>
<sequence length="101" mass="11874">QIGMKLSLRVVNQLCQFNAKDWDNQECLRRMLLLQHIKRKVSVIDLMYSRDETDCCEWESCTEPDVIYTPWNIKQRLLTSSALSIEVLRLQQSAQCLLTNL</sequence>
<reference evidence="1" key="1">
    <citation type="journal article" date="2023" name="IScience">
        <title>Live-bearing cockroach genome reveals convergent evolutionary mechanisms linked to viviparity in insects and beyond.</title>
        <authorList>
            <person name="Fouks B."/>
            <person name="Harrison M.C."/>
            <person name="Mikhailova A.A."/>
            <person name="Marchal E."/>
            <person name="English S."/>
            <person name="Carruthers M."/>
            <person name="Jennings E.C."/>
            <person name="Chiamaka E.L."/>
            <person name="Frigard R.A."/>
            <person name="Pippel M."/>
            <person name="Attardo G.M."/>
            <person name="Benoit J.B."/>
            <person name="Bornberg-Bauer E."/>
            <person name="Tobe S.S."/>
        </authorList>
    </citation>
    <scope>NUCLEOTIDE SEQUENCE</scope>
    <source>
        <strain evidence="1">Stay&amp;Tobe</strain>
    </source>
</reference>
<gene>
    <name evidence="1" type="ORF">L9F63_023456</name>
</gene>
<organism evidence="1 2">
    <name type="scientific">Diploptera punctata</name>
    <name type="common">Pacific beetle cockroach</name>
    <dbReference type="NCBI Taxonomy" id="6984"/>
    <lineage>
        <taxon>Eukaryota</taxon>
        <taxon>Metazoa</taxon>
        <taxon>Ecdysozoa</taxon>
        <taxon>Arthropoda</taxon>
        <taxon>Hexapoda</taxon>
        <taxon>Insecta</taxon>
        <taxon>Pterygota</taxon>
        <taxon>Neoptera</taxon>
        <taxon>Polyneoptera</taxon>
        <taxon>Dictyoptera</taxon>
        <taxon>Blattodea</taxon>
        <taxon>Blaberoidea</taxon>
        <taxon>Blaberidae</taxon>
        <taxon>Diplopterinae</taxon>
        <taxon>Diploptera</taxon>
    </lineage>
</organism>